<reference evidence="3 4" key="1">
    <citation type="journal article" date="2018" name="PLoS Genet.">
        <title>Population sequencing reveals clonal diversity and ancestral inbreeding in the grapevine cultivar Chardonnay.</title>
        <authorList>
            <person name="Roach M.J."/>
            <person name="Johnson D.L."/>
            <person name="Bohlmann J."/>
            <person name="van Vuuren H.J."/>
            <person name="Jones S.J."/>
            <person name="Pretorius I.S."/>
            <person name="Schmidt S.A."/>
            <person name="Borneman A.R."/>
        </authorList>
    </citation>
    <scope>NUCLEOTIDE SEQUENCE [LARGE SCALE GENOMIC DNA]</scope>
    <source>
        <strain evidence="4">cv. Chardonnay</strain>
        <tissue evidence="3">Leaf</tissue>
    </source>
</reference>
<dbReference type="InterPro" id="IPR013785">
    <property type="entry name" value="Aldolase_TIM"/>
</dbReference>
<dbReference type="Pfam" id="PF03372">
    <property type="entry name" value="Exo_endo_phos"/>
    <property type="match status" value="1"/>
</dbReference>
<dbReference type="PANTHER" id="PTHR33116">
    <property type="entry name" value="REVERSE TRANSCRIPTASE ZINC-BINDING DOMAIN-CONTAINING PROTEIN-RELATED-RELATED"/>
    <property type="match status" value="1"/>
</dbReference>
<feature type="region of interest" description="Disordered" evidence="1">
    <location>
        <begin position="1"/>
        <end position="24"/>
    </location>
</feature>
<dbReference type="Gene3D" id="3.60.10.10">
    <property type="entry name" value="Endonuclease/exonuclease/phosphatase"/>
    <property type="match status" value="1"/>
</dbReference>
<evidence type="ECO:0000256" key="1">
    <source>
        <dbReference type="SAM" id="MobiDB-lite"/>
    </source>
</evidence>
<dbReference type="InterPro" id="IPR000477">
    <property type="entry name" value="RT_dom"/>
</dbReference>
<dbReference type="EMBL" id="QGNW01002418">
    <property type="protein sequence ID" value="RVW19920.1"/>
    <property type="molecule type" value="Genomic_DNA"/>
</dbReference>
<evidence type="ECO:0000313" key="3">
    <source>
        <dbReference type="EMBL" id="RVW19920.1"/>
    </source>
</evidence>
<feature type="compositionally biased region" description="Basic and acidic residues" evidence="1">
    <location>
        <begin position="519"/>
        <end position="533"/>
    </location>
</feature>
<evidence type="ECO:0000259" key="2">
    <source>
        <dbReference type="PROSITE" id="PS50878"/>
    </source>
</evidence>
<dbReference type="SUPFAM" id="SSF56219">
    <property type="entry name" value="DNase I-like"/>
    <property type="match status" value="1"/>
</dbReference>
<dbReference type="InterPro" id="IPR020847">
    <property type="entry name" value="AP_endonuclease_F1_BS"/>
</dbReference>
<gene>
    <name evidence="3" type="primary">BIO2_1</name>
    <name evidence="3" type="ORF">CK203_114488</name>
</gene>
<dbReference type="InterPro" id="IPR036691">
    <property type="entry name" value="Endo/exonu/phosph_ase_sf"/>
</dbReference>
<dbReference type="GO" id="GO:0006281">
    <property type="term" value="P:DNA repair"/>
    <property type="evidence" value="ECO:0007669"/>
    <property type="project" value="InterPro"/>
</dbReference>
<dbReference type="InterPro" id="IPR058240">
    <property type="entry name" value="rSAM_sf"/>
</dbReference>
<dbReference type="InterPro" id="IPR043502">
    <property type="entry name" value="DNA/RNA_pol_sf"/>
</dbReference>
<dbReference type="GO" id="GO:0003677">
    <property type="term" value="F:DNA binding"/>
    <property type="evidence" value="ECO:0007669"/>
    <property type="project" value="InterPro"/>
</dbReference>
<organism evidence="3 4">
    <name type="scientific">Vitis vinifera</name>
    <name type="common">Grape</name>
    <dbReference type="NCBI Taxonomy" id="29760"/>
    <lineage>
        <taxon>Eukaryota</taxon>
        <taxon>Viridiplantae</taxon>
        <taxon>Streptophyta</taxon>
        <taxon>Embryophyta</taxon>
        <taxon>Tracheophyta</taxon>
        <taxon>Spermatophyta</taxon>
        <taxon>Magnoliopsida</taxon>
        <taxon>eudicotyledons</taxon>
        <taxon>Gunneridae</taxon>
        <taxon>Pentapetalae</taxon>
        <taxon>rosids</taxon>
        <taxon>Vitales</taxon>
        <taxon>Vitaceae</taxon>
        <taxon>Viteae</taxon>
        <taxon>Vitis</taxon>
    </lineage>
</organism>
<dbReference type="CDD" id="cd01650">
    <property type="entry name" value="RT_nLTR_like"/>
    <property type="match status" value="1"/>
</dbReference>
<dbReference type="PANTHER" id="PTHR33116:SF78">
    <property type="entry name" value="OS12G0587133 PROTEIN"/>
    <property type="match status" value="1"/>
</dbReference>
<protein>
    <submittedName>
        <fullName evidence="3">Biotin synthase, mitochondrial</fullName>
    </submittedName>
</protein>
<dbReference type="PROSITE" id="PS50878">
    <property type="entry name" value="RT_POL"/>
    <property type="match status" value="1"/>
</dbReference>
<dbReference type="Gene3D" id="3.20.20.70">
    <property type="entry name" value="Aldolase class I"/>
    <property type="match status" value="1"/>
</dbReference>
<dbReference type="InterPro" id="IPR005135">
    <property type="entry name" value="Endo/exonuclease/phosphatase"/>
</dbReference>
<dbReference type="SUPFAM" id="SSF102114">
    <property type="entry name" value="Radical SAM enzymes"/>
    <property type="match status" value="1"/>
</dbReference>
<accession>A0A438C9K9</accession>
<feature type="region of interest" description="Disordered" evidence="1">
    <location>
        <begin position="511"/>
        <end position="534"/>
    </location>
</feature>
<feature type="region of interest" description="Disordered" evidence="1">
    <location>
        <begin position="569"/>
        <end position="687"/>
    </location>
</feature>
<feature type="domain" description="Reverse transcriptase" evidence="2">
    <location>
        <begin position="1135"/>
        <end position="1405"/>
    </location>
</feature>
<comment type="caution">
    <text evidence="3">The sequence shown here is derived from an EMBL/GenBank/DDBJ whole genome shotgun (WGS) entry which is preliminary data.</text>
</comment>
<dbReference type="Gene3D" id="3.30.2450.30">
    <property type="match status" value="1"/>
</dbReference>
<name>A0A438C9K9_VITVI</name>
<proteinExistence type="predicted"/>
<dbReference type="PROSITE" id="PS00726">
    <property type="entry name" value="AP_NUCLEASE_F1_1"/>
    <property type="match status" value="1"/>
</dbReference>
<sequence length="1692" mass="191245">MGHFKMEPSLKSLNKRNQLGPNSISKAHSLEKFKDTSKKCSLSQFGSIFQWSKHQGCIIPLPFPSHFRTSPTVQGERPVVGPFGNNGRGVFGRCGLCLSPCLGLVRHPLSRCSNFWPASRAQVHRHAHNFREVQQCTLLSVKTGGCSEDCSYCPQSSRYSTGVKAQRLMNKDAVLQAAQKAKEAGSTRFCMGAAWRDTVGRKTNFNQILEYVKEISYIASCFVVYAFVIYHLSVCCAIESVVVERKIFQVKSEDYNGGKWLSITERSRGYVVSLDFGEEETGWLVEQLEKAVELEDSRGYIRKMRGKTRTHLMEICFNSRGCYMKITEYSAKRKPLVLVVPRGVNGCGWENLRKVIASVQELSVQVGRESKETQNKLQESKGMYRGERTYAEVVAEKGTRNGAGMPVGKWARAVVCEGKRDTKAQWFQERGSFTVRGEVFALRRWSPEENSVVRGKFRRGWLELRGLPFHLWDEVHNIAGGNASKGRAPALLEVEDGDWIYTVAVTVTGEDDGEDDGGDYIKSESSRSKDEMRSAGGCVLKKPQMVEGLRAIDRTSDCQRWMPRHRLHFSSSDSKSAKGEKGKGRWISGPRAGSNVGPTPDAFEARSGWAQLQGPGLSAKNRASEGLPQASSKTKGSPVSVRRRARSGPPRFDEASSSPKRSFEGGDSLVTNRGKSHSRKSDLSTGLETSKSILIPETSVSLGHPFCVHSSSSYPLESSHAFQRGPVSISPVVSDNHRGGASCSKGVVVPLETSNQKSKDRPFLREIPSNLEMVKVQSVLESLRVRIVRDNGKGVVGENRNPLSADKILSWNTRGLGSRKKRRTVRRFLSTQNPDVVMLQETKREIWDRSVEGGLLVGLQDLHGLTFPRWCVGGDFNVIRRISEKMGDSRLTVNMRRFDEFIRESGLLDPPLRNAAFTWSNMQVDPICKRFENMWLLHPEFKEKFRDWWQECSVEGWEGHKFMRKLKFIKSKLKEWNTRVFGDLRERKKHILTDLGRIDRIEQEGNLNLELVSERILRRKELEDLLLKEEVNGDKNLGLSGLKGDCNSKFFHRVATGRRSRKYIKSLISERGETLNNIEVISEEIVNFFGNLYSKPEGDSWKIEGIDWAPISEESAIWLDRPFSEEEVRMAVFQLNKEKAPGPDGFTLAVYQECWDVIKEDLMRVFFEFHTKGVLSGRLRKVLHETIFGSQGAFVEGRQILDAVLIANEVVDEKRRSGEEGVVFKIDFEKAYDHVEWGFLDHVLQRKGFSQKWRSWMRGCLSSSSFAILVNGNAKGWVKASRGLRQGDPLSPFLFTLVADVLSRLMIRAEETGITEGFLVGRDRTRVSLLQFADDTIFFSKASLDLLQNLKIILLVFGQVSGLKINLEKSTISGINTRQEMLSSLALVLECRVSEWPLSYLGLPLGGNPKTIGFWDPVVERISRRLDGWKKAYLSLGGRITLIQSCLSHIPSYFLSLFKIPVSIASKIEKMQRDFLWSGAGEGKRDHLIRWEVVSRPREMGGLGFGKTSMRNSALLGKWLWRFPRERSGLWHKVIASIYGTHPNGWDANMVWWAMGREFGFGKIFGGETKLCVLNLLNSTELFLSFSVKSFFYALSKDSNPLMFLPAKFLWSSKVPSKVKALAWLFNLVGVIWVPPRSIEDMLVISFKGLGNSVRGKILWQIACLTLIWMVWQERNNRIFEDKGRTEEVVGI</sequence>
<dbReference type="SUPFAM" id="SSF56672">
    <property type="entry name" value="DNA/RNA polymerases"/>
    <property type="match status" value="1"/>
</dbReference>
<dbReference type="GO" id="GO:0004519">
    <property type="term" value="F:endonuclease activity"/>
    <property type="evidence" value="ECO:0007669"/>
    <property type="project" value="InterPro"/>
</dbReference>
<feature type="compositionally biased region" description="Polar residues" evidence="1">
    <location>
        <begin position="11"/>
        <end position="24"/>
    </location>
</feature>
<dbReference type="Pfam" id="PF00078">
    <property type="entry name" value="RVT_1"/>
    <property type="match status" value="1"/>
</dbReference>
<evidence type="ECO:0000313" key="4">
    <source>
        <dbReference type="Proteomes" id="UP000288805"/>
    </source>
</evidence>
<dbReference type="Proteomes" id="UP000288805">
    <property type="component" value="Unassembled WGS sequence"/>
</dbReference>